<gene>
    <name evidence="1" type="ORF">FHS67_001236</name>
</gene>
<name>A0ABR6H345_AMIAI</name>
<sequence length="51" mass="5575">MSEALDEKASVGVQHDLDDGCVFECSAEVLAKGIPKLAYETRMRAKLRHVG</sequence>
<organism evidence="1 2">
    <name type="scientific">Aminobacter aminovorans</name>
    <name type="common">Chelatobacter heintzii</name>
    <dbReference type="NCBI Taxonomy" id="83263"/>
    <lineage>
        <taxon>Bacteria</taxon>
        <taxon>Pseudomonadati</taxon>
        <taxon>Pseudomonadota</taxon>
        <taxon>Alphaproteobacteria</taxon>
        <taxon>Hyphomicrobiales</taxon>
        <taxon>Phyllobacteriaceae</taxon>
        <taxon>Aminobacter</taxon>
    </lineage>
</organism>
<dbReference type="Proteomes" id="UP000577697">
    <property type="component" value="Unassembled WGS sequence"/>
</dbReference>
<keyword evidence="2" id="KW-1185">Reference proteome</keyword>
<accession>A0ABR6H345</accession>
<evidence type="ECO:0000313" key="1">
    <source>
        <dbReference type="EMBL" id="MBB3704926.1"/>
    </source>
</evidence>
<reference evidence="1 2" key="1">
    <citation type="submission" date="2020-08" db="EMBL/GenBank/DDBJ databases">
        <title>Genomic Encyclopedia of Type Strains, Phase IV (KMG-IV): sequencing the most valuable type-strain genomes for metagenomic binning, comparative biology and taxonomic classification.</title>
        <authorList>
            <person name="Goeker M."/>
        </authorList>
    </citation>
    <scope>NUCLEOTIDE SEQUENCE [LARGE SCALE GENOMIC DNA]</scope>
    <source>
        <strain evidence="1 2">DSM 10368</strain>
    </source>
</reference>
<evidence type="ECO:0000313" key="2">
    <source>
        <dbReference type="Proteomes" id="UP000577697"/>
    </source>
</evidence>
<dbReference type="EMBL" id="JACICB010000004">
    <property type="protein sequence ID" value="MBB3704926.1"/>
    <property type="molecule type" value="Genomic_DNA"/>
</dbReference>
<proteinExistence type="predicted"/>
<protein>
    <submittedName>
        <fullName evidence="1">Uncharacterized protein</fullName>
    </submittedName>
</protein>
<comment type="caution">
    <text evidence="1">The sequence shown here is derived from an EMBL/GenBank/DDBJ whole genome shotgun (WGS) entry which is preliminary data.</text>
</comment>